<dbReference type="InterPro" id="IPR005829">
    <property type="entry name" value="Sugar_transporter_CS"/>
</dbReference>
<keyword evidence="4 6" id="KW-0472">Membrane</keyword>
<gene>
    <name evidence="8" type="primary">NlST</name>
</gene>
<evidence type="ECO:0000256" key="3">
    <source>
        <dbReference type="ARBA" id="ARBA00022989"/>
    </source>
</evidence>
<feature type="transmembrane region" description="Helical" evidence="6">
    <location>
        <begin position="520"/>
        <end position="544"/>
    </location>
</feature>
<evidence type="ECO:0000256" key="4">
    <source>
        <dbReference type="ARBA" id="ARBA00023136"/>
    </source>
</evidence>
<feature type="transmembrane region" description="Helical" evidence="6">
    <location>
        <begin position="140"/>
        <end position="162"/>
    </location>
</feature>
<dbReference type="InterPro" id="IPR005828">
    <property type="entry name" value="MFS_sugar_transport-like"/>
</dbReference>
<name>A0A0A8J7Z9_NILLU</name>
<feature type="transmembrane region" description="Helical" evidence="6">
    <location>
        <begin position="174"/>
        <end position="192"/>
    </location>
</feature>
<evidence type="ECO:0000256" key="1">
    <source>
        <dbReference type="ARBA" id="ARBA00004141"/>
    </source>
</evidence>
<evidence type="ECO:0000256" key="2">
    <source>
        <dbReference type="ARBA" id="ARBA00022692"/>
    </source>
</evidence>
<dbReference type="PROSITE" id="PS50850">
    <property type="entry name" value="MFS"/>
    <property type="match status" value="1"/>
</dbReference>
<sequence length="567" mass="63802">MENTNGPTQEEKSNNVPTKSIEKVEKQEQTKQISRFRVALPQILASTAKNMILLDLGMTIAFPTIVIPALLNNHSDHGMKFSVTEASWFGSIAFICQPLGSIASGIVLEPLGRKYSLMVVNIPHFVGWLMYYFAQTTRTIFIASIIMGLGVGFMEAPIITYVGEICEPRLRGVLISYSNLFFSFGLVFIYALGNITDWQTTAAISAAIPFVTFLAITQVPETPYWLLSHGRLAEAEKSLCWLRGWVKPDTVQSEFQEMVKYSKDSKYSRPKSESAYNNEVNLDDEKPSSETNKPSEQKETNETQEKKANGECKENVKVEIKSNEKCQNEKTEVHVGDKATFEEFVKDMMRPEMIRPLALVVGFFFFTNFAGVAAMRPYQIKVFTDLGFPLDPYRATVIMSVNTFTATVLCMVFVKWLGKRRLALLSLASCSIMMFGVSLFAKLHDSGKDGHLPDISWFPFVIYFILQFFFSFGVSTVPWMLVSEIFPYRGRSLMTGLAAALSYVLSFLATKTFLGLEELLSLSGVTCLYATSSLVGFCIMYRYLPETEGRTLEEIEKTFSKKSKQTN</sequence>
<dbReference type="InterPro" id="IPR050549">
    <property type="entry name" value="MFS_Trehalose_Transporter"/>
</dbReference>
<feature type="transmembrane region" description="Helical" evidence="6">
    <location>
        <begin position="460"/>
        <end position="481"/>
    </location>
</feature>
<evidence type="ECO:0000313" key="8">
    <source>
        <dbReference type="EMBL" id="BAQ02372.1"/>
    </source>
</evidence>
<reference evidence="8" key="1">
    <citation type="submission" date="2014-01" db="EMBL/GenBank/DDBJ databases">
        <title>Herbivory-induced expression of glucose transporter gene of the brown planthopper, Nilaparvata lugens.</title>
        <authorList>
            <person name="Kikuta S."/>
            <person name="Kobayashi T."/>
            <person name="Kikawada T."/>
            <person name="Suetsugu Y."/>
            <person name="Sato R."/>
            <person name="Nakashima R."/>
            <person name="Noda H."/>
        </authorList>
    </citation>
    <scope>NUCLEOTIDE SEQUENCE</scope>
    <source>
        <strain evidence="8">Nlst43</strain>
    </source>
</reference>
<keyword evidence="8" id="KW-0762">Sugar transport</keyword>
<feature type="region of interest" description="Disordered" evidence="5">
    <location>
        <begin position="267"/>
        <end position="312"/>
    </location>
</feature>
<dbReference type="GO" id="GO:0022857">
    <property type="term" value="F:transmembrane transporter activity"/>
    <property type="evidence" value="ECO:0007669"/>
    <property type="project" value="InterPro"/>
</dbReference>
<feature type="transmembrane region" description="Helical" evidence="6">
    <location>
        <begin position="86"/>
        <end position="108"/>
    </location>
</feature>
<feature type="transmembrane region" description="Helical" evidence="6">
    <location>
        <begin position="356"/>
        <end position="375"/>
    </location>
</feature>
<organism evidence="8">
    <name type="scientific">Nilaparvata lugens</name>
    <name type="common">Brown planthopper</name>
    <dbReference type="NCBI Taxonomy" id="108931"/>
    <lineage>
        <taxon>Eukaryota</taxon>
        <taxon>Metazoa</taxon>
        <taxon>Ecdysozoa</taxon>
        <taxon>Arthropoda</taxon>
        <taxon>Hexapoda</taxon>
        <taxon>Insecta</taxon>
        <taxon>Pterygota</taxon>
        <taxon>Neoptera</taxon>
        <taxon>Paraneoptera</taxon>
        <taxon>Hemiptera</taxon>
        <taxon>Auchenorrhyncha</taxon>
        <taxon>Fulgoroidea</taxon>
        <taxon>Delphacidae</taxon>
        <taxon>Delphacinae</taxon>
        <taxon>Nilaparvata</taxon>
    </lineage>
</organism>
<accession>A0A0A8J7Z9</accession>
<dbReference type="Gene3D" id="1.20.1250.20">
    <property type="entry name" value="MFS general substrate transporter like domains"/>
    <property type="match status" value="2"/>
</dbReference>
<evidence type="ECO:0000259" key="7">
    <source>
        <dbReference type="PROSITE" id="PS50850"/>
    </source>
</evidence>
<keyword evidence="8" id="KW-0813">Transport</keyword>
<dbReference type="PANTHER" id="PTHR48021">
    <property type="match status" value="1"/>
</dbReference>
<dbReference type="EMBL" id="AB901072">
    <property type="protein sequence ID" value="BAQ02372.1"/>
    <property type="molecule type" value="mRNA"/>
</dbReference>
<dbReference type="PROSITE" id="PS00217">
    <property type="entry name" value="SUGAR_TRANSPORT_2"/>
    <property type="match status" value="1"/>
</dbReference>
<feature type="compositionally biased region" description="Basic and acidic residues" evidence="5">
    <location>
        <begin position="283"/>
        <end position="312"/>
    </location>
</feature>
<feature type="transmembrane region" description="Helical" evidence="6">
    <location>
        <begin position="52"/>
        <end position="71"/>
    </location>
</feature>
<dbReference type="PANTHER" id="PTHR48021:SF39">
    <property type="entry name" value="MAJOR FACILITATOR SUPERFAMILY (MFS) PROFILE DOMAIN-CONTAINING PROTEIN"/>
    <property type="match status" value="1"/>
</dbReference>
<protein>
    <submittedName>
        <fullName evidence="8">Sugar transporter</fullName>
    </submittedName>
</protein>
<dbReference type="InterPro" id="IPR020846">
    <property type="entry name" value="MFS_dom"/>
</dbReference>
<keyword evidence="3 6" id="KW-1133">Transmembrane helix</keyword>
<feature type="transmembrane region" description="Helical" evidence="6">
    <location>
        <begin position="421"/>
        <end position="440"/>
    </location>
</feature>
<keyword evidence="2 6" id="KW-0812">Transmembrane</keyword>
<dbReference type="Pfam" id="PF00083">
    <property type="entry name" value="Sugar_tr"/>
    <property type="match status" value="2"/>
</dbReference>
<feature type="transmembrane region" description="Helical" evidence="6">
    <location>
        <begin position="395"/>
        <end position="414"/>
    </location>
</feature>
<feature type="domain" description="Major facilitator superfamily (MFS) profile" evidence="7">
    <location>
        <begin position="43"/>
        <end position="548"/>
    </location>
</feature>
<dbReference type="OrthoDB" id="6133115at2759"/>
<comment type="subcellular location">
    <subcellularLocation>
        <location evidence="1">Membrane</location>
        <topology evidence="1">Multi-pass membrane protein</topology>
    </subcellularLocation>
</comment>
<feature type="transmembrane region" description="Helical" evidence="6">
    <location>
        <begin position="493"/>
        <end position="514"/>
    </location>
</feature>
<dbReference type="InterPro" id="IPR036259">
    <property type="entry name" value="MFS_trans_sf"/>
</dbReference>
<dbReference type="GO" id="GO:0016020">
    <property type="term" value="C:membrane"/>
    <property type="evidence" value="ECO:0007669"/>
    <property type="project" value="UniProtKB-SubCell"/>
</dbReference>
<dbReference type="SUPFAM" id="SSF103473">
    <property type="entry name" value="MFS general substrate transporter"/>
    <property type="match status" value="1"/>
</dbReference>
<feature type="region of interest" description="Disordered" evidence="5">
    <location>
        <begin position="1"/>
        <end position="24"/>
    </location>
</feature>
<evidence type="ECO:0000256" key="5">
    <source>
        <dbReference type="SAM" id="MobiDB-lite"/>
    </source>
</evidence>
<dbReference type="AlphaFoldDB" id="A0A0A8J7Z9"/>
<feature type="compositionally biased region" description="Polar residues" evidence="5">
    <location>
        <begin position="1"/>
        <end position="18"/>
    </location>
</feature>
<evidence type="ECO:0000256" key="6">
    <source>
        <dbReference type="SAM" id="Phobius"/>
    </source>
</evidence>
<proteinExistence type="evidence at transcript level"/>